<accession>A0A1F7WXT8</accession>
<feature type="transmembrane region" description="Helical" evidence="1">
    <location>
        <begin position="210"/>
        <end position="229"/>
    </location>
</feature>
<name>A0A1F7WXT8_9BACT</name>
<feature type="transmembrane region" description="Helical" evidence="1">
    <location>
        <begin position="300"/>
        <end position="318"/>
    </location>
</feature>
<dbReference type="Pfam" id="PF01970">
    <property type="entry name" value="TctA"/>
    <property type="match status" value="1"/>
</dbReference>
<feature type="transmembrane region" description="Helical" evidence="1">
    <location>
        <begin position="31"/>
        <end position="52"/>
    </location>
</feature>
<feature type="transmembrane region" description="Helical" evidence="1">
    <location>
        <begin position="419"/>
        <end position="442"/>
    </location>
</feature>
<evidence type="ECO:0000313" key="3">
    <source>
        <dbReference type="EMBL" id="OGM07477.1"/>
    </source>
</evidence>
<dbReference type="PANTHER" id="PTHR42204:SF1">
    <property type="entry name" value="INTEGRAL MEMBRANE PROTEIN"/>
    <property type="match status" value="1"/>
</dbReference>
<sequence length="445" mass="48884">METSLVIYSIIASLIGVFIAMLASAIPGLHIYNVIALTMLLAFAAADIFAALHPIVLTGFMLGMVVGFSMLFTVSSQYFQPNDESFRSIMLPHERFLLEGRAHEAVMLGALGSLIAIFIITLFFPLIPSFFATVRLLVQPHGYWLVGMVMFFILMTEWPKDHGVGKTGWQKFWDGWVQLLMGYFTFIVAGILGMFVFYRTIVPVENAFQSLMPLFVGLFAVPSQIMTFMTKVKVPKQHICESVESAPHDVMRGTASGFLAGLFAALVPGMTPGPALLCTGHLTVTSGERQFLIGGGVGRVLYYVGALMLFFMPGVFMRRGGAAINISLFFVPETPEQFFLISGIIALTGAVSFLLIGWFSKACAYLVEKIDYNWFSALGCVILIILTIQITHWQGFVLLSVATALGLVPNMWHSRRLNLLAVLMVPVSLNMSGAGPAVARFFGFY</sequence>
<dbReference type="PANTHER" id="PTHR42204">
    <property type="entry name" value="INTEGRAL MEMBRANE PROTEIN"/>
    <property type="match status" value="1"/>
</dbReference>
<dbReference type="EMBL" id="MGFH01000043">
    <property type="protein sequence ID" value="OGM07477.1"/>
    <property type="molecule type" value="Genomic_DNA"/>
</dbReference>
<keyword evidence="1" id="KW-1133">Transmembrane helix</keyword>
<dbReference type="Proteomes" id="UP000178735">
    <property type="component" value="Unassembled WGS sequence"/>
</dbReference>
<organism evidence="3 4">
    <name type="scientific">Candidatus Wallbacteria bacterium GWC2_49_35</name>
    <dbReference type="NCBI Taxonomy" id="1817813"/>
    <lineage>
        <taxon>Bacteria</taxon>
        <taxon>Candidatus Walliibacteriota</taxon>
    </lineage>
</organism>
<feature type="transmembrane region" description="Helical" evidence="1">
    <location>
        <begin position="179"/>
        <end position="198"/>
    </location>
</feature>
<evidence type="ECO:0000256" key="1">
    <source>
        <dbReference type="SAM" id="Phobius"/>
    </source>
</evidence>
<feature type="transmembrane region" description="Helical" evidence="1">
    <location>
        <begin position="58"/>
        <end position="79"/>
    </location>
</feature>
<feature type="transmembrane region" description="Helical" evidence="1">
    <location>
        <begin position="372"/>
        <end position="390"/>
    </location>
</feature>
<feature type="transmembrane region" description="Helical" evidence="1">
    <location>
        <begin position="338"/>
        <end position="360"/>
    </location>
</feature>
<gene>
    <name evidence="3" type="ORF">A2008_13305</name>
</gene>
<feature type="transmembrane region" description="Helical" evidence="1">
    <location>
        <begin position="396"/>
        <end position="412"/>
    </location>
</feature>
<dbReference type="AlphaFoldDB" id="A0A1F7WXT8"/>
<comment type="caution">
    <text evidence="3">The sequence shown here is derived from an EMBL/GenBank/DDBJ whole genome shotgun (WGS) entry which is preliminary data.</text>
</comment>
<feature type="transmembrane region" description="Helical" evidence="1">
    <location>
        <begin position="142"/>
        <end position="158"/>
    </location>
</feature>
<reference evidence="3 4" key="1">
    <citation type="journal article" date="2016" name="Nat. Commun.">
        <title>Thousands of microbial genomes shed light on interconnected biogeochemical processes in an aquifer system.</title>
        <authorList>
            <person name="Anantharaman K."/>
            <person name="Brown C.T."/>
            <person name="Hug L.A."/>
            <person name="Sharon I."/>
            <person name="Castelle C.J."/>
            <person name="Probst A.J."/>
            <person name="Thomas B.C."/>
            <person name="Singh A."/>
            <person name="Wilkins M.J."/>
            <person name="Karaoz U."/>
            <person name="Brodie E.L."/>
            <person name="Williams K.H."/>
            <person name="Hubbard S.S."/>
            <person name="Banfield J.F."/>
        </authorList>
    </citation>
    <scope>NUCLEOTIDE SEQUENCE [LARGE SCALE GENOMIC DNA]</scope>
</reference>
<feature type="transmembrane region" description="Helical" evidence="1">
    <location>
        <begin position="6"/>
        <end position="24"/>
    </location>
</feature>
<protein>
    <recommendedName>
        <fullName evidence="2">DUF112 domain-containing protein</fullName>
    </recommendedName>
</protein>
<dbReference type="STRING" id="1817813.A2008_13305"/>
<keyword evidence="1" id="KW-0812">Transmembrane</keyword>
<feature type="domain" description="DUF112" evidence="2">
    <location>
        <begin position="11"/>
        <end position="419"/>
    </location>
</feature>
<feature type="transmembrane region" description="Helical" evidence="1">
    <location>
        <begin position="105"/>
        <end position="127"/>
    </location>
</feature>
<keyword evidence="1" id="KW-0472">Membrane</keyword>
<proteinExistence type="predicted"/>
<evidence type="ECO:0000259" key="2">
    <source>
        <dbReference type="Pfam" id="PF01970"/>
    </source>
</evidence>
<dbReference type="InterPro" id="IPR002823">
    <property type="entry name" value="DUF112_TM"/>
</dbReference>
<evidence type="ECO:0000313" key="4">
    <source>
        <dbReference type="Proteomes" id="UP000178735"/>
    </source>
</evidence>